<name>A0A0L6JK27_9FIRM</name>
<dbReference type="Gene3D" id="3.90.470.20">
    <property type="entry name" value="4'-phosphopantetheinyl transferase domain"/>
    <property type="match status" value="2"/>
</dbReference>
<dbReference type="SUPFAM" id="SSF56214">
    <property type="entry name" value="4'-phosphopantetheinyl transferase"/>
    <property type="match status" value="2"/>
</dbReference>
<evidence type="ECO:0000259" key="2">
    <source>
        <dbReference type="Pfam" id="PF01648"/>
    </source>
</evidence>
<comment type="caution">
    <text evidence="3">The sequence shown here is derived from an EMBL/GenBank/DDBJ whole genome shotgun (WGS) entry which is preliminary data.</text>
</comment>
<keyword evidence="4" id="KW-1185">Reference proteome</keyword>
<reference evidence="4" key="1">
    <citation type="submission" date="2015-07" db="EMBL/GenBank/DDBJ databases">
        <title>Near-Complete Genome Sequence of the Cellulolytic Bacterium Bacteroides (Pseudobacteroides) cellulosolvens ATCC 35603.</title>
        <authorList>
            <person name="Dassa B."/>
            <person name="Utturkar S.M."/>
            <person name="Klingeman D.M."/>
            <person name="Hurt R.A."/>
            <person name="Keller M."/>
            <person name="Xu J."/>
            <person name="Reddy Y.H.K."/>
            <person name="Borovok I."/>
            <person name="Grinberg I.R."/>
            <person name="Lamed R."/>
            <person name="Zhivin O."/>
            <person name="Bayer E.A."/>
            <person name="Brown S.D."/>
        </authorList>
    </citation>
    <scope>NUCLEOTIDE SEQUENCE [LARGE SCALE GENOMIC DNA]</scope>
    <source>
        <strain evidence="4">DSM 2933</strain>
    </source>
</reference>
<evidence type="ECO:0000313" key="3">
    <source>
        <dbReference type="EMBL" id="KNY26216.1"/>
    </source>
</evidence>
<sequence length="233" mass="27394">MTNFLKTEYILKNTLDLLREAYKYEFCLVNMVEIEKRLEEKDLNLLSVLSDKEMEHFYSLKIKKNRIQWVSGRYAVKSALFKYKMSGSRLFDLTCIDILKGEDSAPYILQYPELCVSITHSFPYCIGIVSKNRIGVDIERVEEPEPSLIEYFYNKNEKEDLKCFEGVQFSQKTMTYWTRKEAASKVFKLGMKMDFKGLDTSKEKISFNNRSIRFKSAICQDFCVSIAFEDDMT</sequence>
<organism evidence="3 4">
    <name type="scientific">Pseudobacteroides cellulosolvens ATCC 35603 = DSM 2933</name>
    <dbReference type="NCBI Taxonomy" id="398512"/>
    <lineage>
        <taxon>Bacteria</taxon>
        <taxon>Bacillati</taxon>
        <taxon>Bacillota</taxon>
        <taxon>Clostridia</taxon>
        <taxon>Eubacteriales</taxon>
        <taxon>Oscillospiraceae</taxon>
        <taxon>Pseudobacteroides</taxon>
    </lineage>
</organism>
<dbReference type="AlphaFoldDB" id="A0A0L6JK27"/>
<dbReference type="STRING" id="398512.Bccel_1478"/>
<proteinExistence type="predicted"/>
<gene>
    <name evidence="3" type="ORF">Bccel_1478</name>
</gene>
<dbReference type="EMBL" id="LGTC01000001">
    <property type="protein sequence ID" value="KNY26216.1"/>
    <property type="molecule type" value="Genomic_DNA"/>
</dbReference>
<evidence type="ECO:0000256" key="1">
    <source>
        <dbReference type="ARBA" id="ARBA00022679"/>
    </source>
</evidence>
<dbReference type="InterPro" id="IPR008278">
    <property type="entry name" value="4-PPantetheinyl_Trfase_dom"/>
</dbReference>
<dbReference type="Proteomes" id="UP000036923">
    <property type="component" value="Unassembled WGS sequence"/>
</dbReference>
<dbReference type="InterPro" id="IPR037143">
    <property type="entry name" value="4-PPantetheinyl_Trfase_dom_sf"/>
</dbReference>
<evidence type="ECO:0000313" key="4">
    <source>
        <dbReference type="Proteomes" id="UP000036923"/>
    </source>
</evidence>
<protein>
    <submittedName>
        <fullName evidence="3">4'-phosphopantetheinyl transferase</fullName>
    </submittedName>
</protein>
<dbReference type="GO" id="GO:0000287">
    <property type="term" value="F:magnesium ion binding"/>
    <property type="evidence" value="ECO:0007669"/>
    <property type="project" value="InterPro"/>
</dbReference>
<dbReference type="GO" id="GO:0008897">
    <property type="term" value="F:holo-[acyl-carrier-protein] synthase activity"/>
    <property type="evidence" value="ECO:0007669"/>
    <property type="project" value="InterPro"/>
</dbReference>
<feature type="domain" description="4'-phosphopantetheinyl transferase" evidence="2">
    <location>
        <begin position="133"/>
        <end position="202"/>
    </location>
</feature>
<accession>A0A0L6JK27</accession>
<dbReference type="eggNOG" id="COG2977">
    <property type="taxonomic scope" value="Bacteria"/>
</dbReference>
<dbReference type="OrthoDB" id="2081302at2"/>
<dbReference type="Pfam" id="PF01648">
    <property type="entry name" value="ACPS"/>
    <property type="match status" value="1"/>
</dbReference>
<dbReference type="PATRIC" id="fig|398512.5.peg.1537"/>
<keyword evidence="1 3" id="KW-0808">Transferase</keyword>